<dbReference type="Pfam" id="PF13443">
    <property type="entry name" value="HTH_26"/>
    <property type="match status" value="1"/>
</dbReference>
<name>A0ABN9YQ71_9LACO</name>
<proteinExistence type="predicted"/>
<dbReference type="PROSITE" id="PS50943">
    <property type="entry name" value="HTH_CROC1"/>
    <property type="match status" value="1"/>
</dbReference>
<organism evidence="2 3">
    <name type="scientific">Fructobacillus tropaeoli</name>
    <dbReference type="NCBI Taxonomy" id="709323"/>
    <lineage>
        <taxon>Bacteria</taxon>
        <taxon>Bacillati</taxon>
        <taxon>Bacillota</taxon>
        <taxon>Bacilli</taxon>
        <taxon>Lactobacillales</taxon>
        <taxon>Lactobacillaceae</taxon>
        <taxon>Fructobacillus</taxon>
    </lineage>
</organism>
<dbReference type="RefSeq" id="WP_338348903.1">
    <property type="nucleotide sequence ID" value="NZ_CAUZLQ010000002.1"/>
</dbReference>
<evidence type="ECO:0000313" key="2">
    <source>
        <dbReference type="EMBL" id="CAK1228933.1"/>
    </source>
</evidence>
<feature type="domain" description="HTH cro/C1-type" evidence="1">
    <location>
        <begin position="19"/>
        <end position="60"/>
    </location>
</feature>
<dbReference type="InterPro" id="IPR001387">
    <property type="entry name" value="Cro/C1-type_HTH"/>
</dbReference>
<dbReference type="Proteomes" id="UP001314262">
    <property type="component" value="Unassembled WGS sequence"/>
</dbReference>
<gene>
    <name evidence="2" type="ORF">R53137_KAKDMLNK_00256</name>
</gene>
<keyword evidence="3" id="KW-1185">Reference proteome</keyword>
<protein>
    <recommendedName>
        <fullName evidence="1">HTH cro/C1-type domain-containing protein</fullName>
    </recommendedName>
</protein>
<dbReference type="SUPFAM" id="SSF47413">
    <property type="entry name" value="lambda repressor-like DNA-binding domains"/>
    <property type="match status" value="1"/>
</dbReference>
<dbReference type="CDD" id="cd00093">
    <property type="entry name" value="HTH_XRE"/>
    <property type="match status" value="1"/>
</dbReference>
<evidence type="ECO:0000313" key="3">
    <source>
        <dbReference type="Proteomes" id="UP001314262"/>
    </source>
</evidence>
<dbReference type="SMART" id="SM00530">
    <property type="entry name" value="HTH_XRE"/>
    <property type="match status" value="1"/>
</dbReference>
<dbReference type="InterPro" id="IPR010982">
    <property type="entry name" value="Lambda_DNA-bd_dom_sf"/>
</dbReference>
<reference evidence="2 3" key="1">
    <citation type="submission" date="2023-10" db="EMBL/GenBank/DDBJ databases">
        <authorList>
            <person name="Botero Cardona J."/>
        </authorList>
    </citation>
    <scope>NUCLEOTIDE SEQUENCE [LARGE SCALE GENOMIC DNA]</scope>
    <source>
        <strain evidence="2 3">R-53137</strain>
    </source>
</reference>
<sequence length="63" mass="7457">MWKKIQSQLDKKNKSVYWLSKQSGINLQTLYSMKRNKNSNPSFSNIEKISEALEVNLDFFRSN</sequence>
<dbReference type="Gene3D" id="1.10.260.40">
    <property type="entry name" value="lambda repressor-like DNA-binding domains"/>
    <property type="match status" value="1"/>
</dbReference>
<dbReference type="EMBL" id="CAUZLT010000001">
    <property type="protein sequence ID" value="CAK1228933.1"/>
    <property type="molecule type" value="Genomic_DNA"/>
</dbReference>
<accession>A0ABN9YQ71</accession>
<evidence type="ECO:0000259" key="1">
    <source>
        <dbReference type="PROSITE" id="PS50943"/>
    </source>
</evidence>
<comment type="caution">
    <text evidence="2">The sequence shown here is derived from an EMBL/GenBank/DDBJ whole genome shotgun (WGS) entry which is preliminary data.</text>
</comment>